<keyword evidence="1" id="KW-0812">Transmembrane</keyword>
<accession>A0A0R2K8L1</accession>
<feature type="transmembrane region" description="Helical" evidence="1">
    <location>
        <begin position="76"/>
        <end position="94"/>
    </location>
</feature>
<dbReference type="PATRIC" id="fig|695563.3.peg.1772"/>
<gene>
    <name evidence="2" type="ORF">IV44_GL001700</name>
</gene>
<feature type="transmembrane region" description="Helical" evidence="1">
    <location>
        <begin position="50"/>
        <end position="70"/>
    </location>
</feature>
<dbReference type="EMBL" id="JQBQ01000066">
    <property type="protein sequence ID" value="KRN85841.1"/>
    <property type="molecule type" value="Genomic_DNA"/>
</dbReference>
<reference evidence="2 3" key="1">
    <citation type="journal article" date="2015" name="Genome Announc.">
        <title>Expanding the biotechnology potential of lactobacilli through comparative genomics of 213 strains and associated genera.</title>
        <authorList>
            <person name="Sun Z."/>
            <person name="Harris H.M."/>
            <person name="McCann A."/>
            <person name="Guo C."/>
            <person name="Argimon S."/>
            <person name="Zhang W."/>
            <person name="Yang X."/>
            <person name="Jeffery I.B."/>
            <person name="Cooney J.C."/>
            <person name="Kagawa T.F."/>
            <person name="Liu W."/>
            <person name="Song Y."/>
            <person name="Salvetti E."/>
            <person name="Wrobel A."/>
            <person name="Rasinkangas P."/>
            <person name="Parkhill J."/>
            <person name="Rea M.C."/>
            <person name="O'Sullivan O."/>
            <person name="Ritari J."/>
            <person name="Douillard F.P."/>
            <person name="Paul Ross R."/>
            <person name="Yang R."/>
            <person name="Briner A.E."/>
            <person name="Felis G.E."/>
            <person name="de Vos W.M."/>
            <person name="Barrangou R."/>
            <person name="Klaenhammer T.R."/>
            <person name="Caufield P.W."/>
            <person name="Cui Y."/>
            <person name="Zhang H."/>
            <person name="O'Toole P.W."/>
        </authorList>
    </citation>
    <scope>NUCLEOTIDE SEQUENCE [LARGE SCALE GENOMIC DNA]</scope>
    <source>
        <strain evidence="2 3">DSM 16698</strain>
    </source>
</reference>
<feature type="transmembrane region" description="Helical" evidence="1">
    <location>
        <begin position="122"/>
        <end position="142"/>
    </location>
</feature>
<evidence type="ECO:0000313" key="2">
    <source>
        <dbReference type="EMBL" id="KRN85841.1"/>
    </source>
</evidence>
<proteinExistence type="predicted"/>
<feature type="transmembrane region" description="Helical" evidence="1">
    <location>
        <begin position="195"/>
        <end position="212"/>
    </location>
</feature>
<feature type="transmembrane region" description="Helical" evidence="1">
    <location>
        <begin position="218"/>
        <end position="235"/>
    </location>
</feature>
<keyword evidence="1" id="KW-1133">Transmembrane helix</keyword>
<name>A0A0R2K8L1_LACAM</name>
<evidence type="ECO:0000256" key="1">
    <source>
        <dbReference type="SAM" id="Phobius"/>
    </source>
</evidence>
<protein>
    <submittedName>
        <fullName evidence="2">Uncharacterized protein</fullName>
    </submittedName>
</protein>
<evidence type="ECO:0000313" key="3">
    <source>
        <dbReference type="Proteomes" id="UP000051529"/>
    </source>
</evidence>
<sequence length="237" mass="27294">MMDKSKRRNIILVKLDKELKKSENMNGQMDDHMNKQELNHWLHSRKWKRILLISEFVYVVILMLTLVFNFSVFMHLVVFQGIAIFIYLLVGWIFDKGDSAVSFKKRDTLWETITSIRLNRLFFIRFFEIVTFWVNVAADIAFGRKLWDDILNAPLKIQHATTLENASLYGDFACVILLAIVFIAIIIANKKTMRVSAILAIVFLLAVLLIQHEMLVPVIIGIIGSVSALVLSLQAKL</sequence>
<feature type="transmembrane region" description="Helical" evidence="1">
    <location>
        <begin position="168"/>
        <end position="188"/>
    </location>
</feature>
<dbReference type="Proteomes" id="UP000051529">
    <property type="component" value="Unassembled WGS sequence"/>
</dbReference>
<dbReference type="AlphaFoldDB" id="A0A0R2K8L1"/>
<comment type="caution">
    <text evidence="2">The sequence shown here is derived from an EMBL/GenBank/DDBJ whole genome shotgun (WGS) entry which is preliminary data.</text>
</comment>
<keyword evidence="1" id="KW-0472">Membrane</keyword>
<organism evidence="2 3">
    <name type="scientific">Lactobacillus amylovorus subsp. animalium DSM 16698</name>
    <dbReference type="NCBI Taxonomy" id="695563"/>
    <lineage>
        <taxon>Bacteria</taxon>
        <taxon>Bacillati</taxon>
        <taxon>Bacillota</taxon>
        <taxon>Bacilli</taxon>
        <taxon>Lactobacillales</taxon>
        <taxon>Lactobacillaceae</taxon>
        <taxon>Lactobacillus</taxon>
        <taxon>Lactobacillus amylovorus subsp. animalium</taxon>
    </lineage>
</organism>